<sequence>MGTIQSSPYPPPKGLIKETAMQTLHIQHSITDFATWASAFKRFADARSQAGVRAQRVRRPVDDPNYVVIDLDFETTDEATAFRRFLEANVWGAEGSAPARVGSPETMILEPVVME</sequence>
<name>A0A6J4HY94_9ACTN</name>
<organism evidence="1">
    <name type="scientific">uncultured Acidimicrobiales bacterium</name>
    <dbReference type="NCBI Taxonomy" id="310071"/>
    <lineage>
        <taxon>Bacteria</taxon>
        <taxon>Bacillati</taxon>
        <taxon>Actinomycetota</taxon>
        <taxon>Acidimicrobiia</taxon>
        <taxon>Acidimicrobiales</taxon>
        <taxon>environmental samples</taxon>
    </lineage>
</organism>
<reference evidence="1" key="1">
    <citation type="submission" date="2020-02" db="EMBL/GenBank/DDBJ databases">
        <authorList>
            <person name="Meier V. D."/>
        </authorList>
    </citation>
    <scope>NUCLEOTIDE SEQUENCE</scope>
    <source>
        <strain evidence="1">AVDCRST_MAG76</strain>
    </source>
</reference>
<evidence type="ECO:0000313" key="1">
    <source>
        <dbReference type="EMBL" id="CAA9236386.1"/>
    </source>
</evidence>
<accession>A0A6J4HY94</accession>
<proteinExistence type="predicted"/>
<evidence type="ECO:0008006" key="2">
    <source>
        <dbReference type="Google" id="ProtNLM"/>
    </source>
</evidence>
<protein>
    <recommendedName>
        <fullName evidence="2">ABM domain-containing protein</fullName>
    </recommendedName>
</protein>
<dbReference type="AlphaFoldDB" id="A0A6J4HY94"/>
<dbReference type="EMBL" id="CADCSZ010000092">
    <property type="protein sequence ID" value="CAA9236386.1"/>
    <property type="molecule type" value="Genomic_DNA"/>
</dbReference>
<gene>
    <name evidence="1" type="ORF">AVDCRST_MAG76-1532</name>
</gene>